<evidence type="ECO:0000313" key="1">
    <source>
        <dbReference type="EMBL" id="AIS52803.1"/>
    </source>
</evidence>
<organism evidence="1 2">
    <name type="scientific">Thermoanaerobacter kivui</name>
    <name type="common">Acetogenium kivui</name>
    <dbReference type="NCBI Taxonomy" id="2325"/>
    <lineage>
        <taxon>Bacteria</taxon>
        <taxon>Bacillati</taxon>
        <taxon>Bacillota</taxon>
        <taxon>Clostridia</taxon>
        <taxon>Thermoanaerobacterales</taxon>
        <taxon>Thermoanaerobacteraceae</taxon>
        <taxon>Thermoanaerobacter</taxon>
    </lineage>
</organism>
<proteinExistence type="predicted"/>
<dbReference type="PANTHER" id="PTHR32039">
    <property type="entry name" value="MAGNESIUM-CHELATASE SUBUNIT CHLI"/>
    <property type="match status" value="1"/>
</dbReference>
<sequence>MYYPFSAIVGQKLMKKALILNAINPKLGGVLIRGEKGFNKHK</sequence>
<dbReference type="eggNOG" id="COG1239">
    <property type="taxonomic scope" value="Bacteria"/>
</dbReference>
<dbReference type="PANTHER" id="PTHR32039:SF9">
    <property type="entry name" value="MAGNESIUM-CHELATASE SUBUNIT CHLI-2, CHLOROPLASTIC"/>
    <property type="match status" value="1"/>
</dbReference>
<dbReference type="InterPro" id="IPR027417">
    <property type="entry name" value="P-loop_NTPase"/>
</dbReference>
<evidence type="ECO:0000313" key="2">
    <source>
        <dbReference type="Proteomes" id="UP000029669"/>
    </source>
</evidence>
<name>A0A097ASK9_THEKI</name>
<keyword evidence="2" id="KW-1185">Reference proteome</keyword>
<dbReference type="KEGG" id="tki:TKV_c16490"/>
<reference evidence="2" key="1">
    <citation type="journal article" date="2015" name="Genome Announc.">
        <title>Whole-Genome Sequences of 80 Environmental and Clinical Isolates of Burkholderia pseudomallei.</title>
        <authorList>
            <person name="Johnson S.L."/>
            <person name="Baker A.L."/>
            <person name="Chain P.S."/>
            <person name="Currie B.J."/>
            <person name="Daligault H.E."/>
            <person name="Davenport K.W."/>
            <person name="Davis C.B."/>
            <person name="Inglis T.J."/>
            <person name="Kaestli M."/>
            <person name="Koren S."/>
            <person name="Mayo M."/>
            <person name="Merritt A.J."/>
            <person name="Price E.P."/>
            <person name="Sarovich D.S."/>
            <person name="Warner J."/>
            <person name="Rosovitz M.J."/>
        </authorList>
    </citation>
    <scope>NUCLEOTIDE SEQUENCE [LARGE SCALE GENOMIC DNA]</scope>
    <source>
        <strain evidence="2">DSM 2030</strain>
    </source>
</reference>
<dbReference type="HOGENOM" id="CLU_3259083_0_0_9"/>
<accession>A0A097ASK9</accession>
<dbReference type="Proteomes" id="UP000029669">
    <property type="component" value="Chromosome"/>
</dbReference>
<protein>
    <submittedName>
        <fullName evidence="1">Uncharacterized protein</fullName>
    </submittedName>
</protein>
<dbReference type="Gene3D" id="3.40.50.300">
    <property type="entry name" value="P-loop containing nucleotide triphosphate hydrolases"/>
    <property type="match status" value="1"/>
</dbReference>
<dbReference type="EMBL" id="CP009170">
    <property type="protein sequence ID" value="AIS52803.1"/>
    <property type="molecule type" value="Genomic_DNA"/>
</dbReference>
<dbReference type="AlphaFoldDB" id="A0A097ASK9"/>
<gene>
    <name evidence="1" type="ORF">TKV_c16490</name>
</gene>
<dbReference type="InterPro" id="IPR045006">
    <property type="entry name" value="CHLI-like"/>
</dbReference>
<dbReference type="STRING" id="2325.TKV_c16490"/>